<evidence type="ECO:0000256" key="1">
    <source>
        <dbReference type="SAM" id="Phobius"/>
    </source>
</evidence>
<feature type="transmembrane region" description="Helical" evidence="1">
    <location>
        <begin position="43"/>
        <end position="67"/>
    </location>
</feature>
<comment type="caution">
    <text evidence="2">The sequence shown here is derived from an EMBL/GenBank/DDBJ whole genome shotgun (WGS) entry which is preliminary data.</text>
</comment>
<keyword evidence="1" id="KW-0812">Transmembrane</keyword>
<protein>
    <recommendedName>
        <fullName evidence="4">MFS transporter</fullName>
    </recommendedName>
</protein>
<dbReference type="AlphaFoldDB" id="A0A428W4V3"/>
<dbReference type="RefSeq" id="WP_020639786.1">
    <property type="nucleotide sequence ID" value="NZ_QHHU01000061.1"/>
</dbReference>
<feature type="transmembrane region" description="Helical" evidence="1">
    <location>
        <begin position="12"/>
        <end position="37"/>
    </location>
</feature>
<accession>A0A428W4V3</accession>
<keyword evidence="1" id="KW-1133">Transmembrane helix</keyword>
<gene>
    <name evidence="2" type="ORF">DMA12_34340</name>
</gene>
<dbReference type="Proteomes" id="UP000286716">
    <property type="component" value="Unassembled WGS sequence"/>
</dbReference>
<keyword evidence="3" id="KW-1185">Reference proteome</keyword>
<name>A0A428W4V3_AMYBA</name>
<dbReference type="EMBL" id="QHHU01000061">
    <property type="protein sequence ID" value="RSM38155.1"/>
    <property type="molecule type" value="Genomic_DNA"/>
</dbReference>
<keyword evidence="1" id="KW-0472">Membrane</keyword>
<proteinExistence type="predicted"/>
<reference evidence="2 3" key="1">
    <citation type="submission" date="2018-05" db="EMBL/GenBank/DDBJ databases">
        <title>Evolution of GPA BGCs.</title>
        <authorList>
            <person name="Waglechner N."/>
            <person name="Wright G.D."/>
        </authorList>
    </citation>
    <scope>NUCLEOTIDE SEQUENCE [LARGE SCALE GENOMIC DNA]</scope>
    <source>
        <strain evidence="2 3">DSM 5908</strain>
    </source>
</reference>
<evidence type="ECO:0000313" key="3">
    <source>
        <dbReference type="Proteomes" id="UP000286716"/>
    </source>
</evidence>
<sequence>MSRALPLRGRRLARAWFVTVTPAEFLGFTVPAVAGALTVDSAVALPVLLVASAVEGAVLGAGQALLLRRAPFPR</sequence>
<evidence type="ECO:0008006" key="4">
    <source>
        <dbReference type="Google" id="ProtNLM"/>
    </source>
</evidence>
<organism evidence="2 3">
    <name type="scientific">Amycolatopsis balhimycina DSM 5908</name>
    <dbReference type="NCBI Taxonomy" id="1081091"/>
    <lineage>
        <taxon>Bacteria</taxon>
        <taxon>Bacillati</taxon>
        <taxon>Actinomycetota</taxon>
        <taxon>Actinomycetes</taxon>
        <taxon>Pseudonocardiales</taxon>
        <taxon>Pseudonocardiaceae</taxon>
        <taxon>Amycolatopsis</taxon>
    </lineage>
</organism>
<evidence type="ECO:0000313" key="2">
    <source>
        <dbReference type="EMBL" id="RSM38155.1"/>
    </source>
</evidence>